<evidence type="ECO:0000259" key="6">
    <source>
        <dbReference type="Pfam" id="PF00441"/>
    </source>
</evidence>
<dbReference type="Pfam" id="PF00441">
    <property type="entry name" value="Acyl-CoA_dh_1"/>
    <property type="match status" value="1"/>
</dbReference>
<dbReference type="InterPro" id="IPR013786">
    <property type="entry name" value="AcylCoA_DH/ox_N"/>
</dbReference>
<organism evidence="9">
    <name type="scientific">Mycolicibacterium mucogenicum DSM 44124</name>
    <dbReference type="NCBI Taxonomy" id="1226753"/>
    <lineage>
        <taxon>Bacteria</taxon>
        <taxon>Bacillati</taxon>
        <taxon>Actinomycetota</taxon>
        <taxon>Actinomycetes</taxon>
        <taxon>Mycobacteriales</taxon>
        <taxon>Mycobacteriaceae</taxon>
        <taxon>Mycolicibacterium</taxon>
    </lineage>
</organism>
<evidence type="ECO:0000313" key="8">
    <source>
        <dbReference type="EMBL" id="QPG67492.1"/>
    </source>
</evidence>
<dbReference type="GO" id="GO:0050660">
    <property type="term" value="F:flavin adenine dinucleotide binding"/>
    <property type="evidence" value="ECO:0007669"/>
    <property type="project" value="InterPro"/>
</dbReference>
<dbReference type="SUPFAM" id="SSF56645">
    <property type="entry name" value="Acyl-CoA dehydrogenase NM domain-like"/>
    <property type="match status" value="1"/>
</dbReference>
<reference evidence="8 10" key="3">
    <citation type="journal article" date="2019" name="Sci. Rep.">
        <title>Insight into the biology of Mycobacterium mucogenicum and Mycobacterium neoaurum clade members.</title>
        <authorList>
            <person name="Behra P.R.K."/>
            <person name="Pettersson B.M.F."/>
            <person name="Ramesh M."/>
            <person name="Dasgupta S."/>
            <person name="Kirsebom L.A."/>
        </authorList>
    </citation>
    <scope>NUCLEOTIDE SEQUENCE [LARGE SCALE GENOMIC DNA]</scope>
    <source>
        <strain evidence="8 10">DSM 44124</strain>
    </source>
</reference>
<evidence type="ECO:0000256" key="3">
    <source>
        <dbReference type="ARBA" id="ARBA00022630"/>
    </source>
</evidence>
<sequence length="315" mass="33031">MTEFTEFHDELRSVAGELLAKGRDVEWPAVVEAGWAELEVPEEFGGAGATFAEVAVICAEMGRAASATAYLGSAVLTVGALNMLAPSALRDELLTGVAAGSIRLAVAIDSCDFVPDADGADRILRVTDSGVCIADSRAVPRPVLDETRRLANVTTDGQGAETLCYEDASADPVGRLRDRAAVAVAADSLGIAEAMLAATVDYAKVRHQFGRPIGSFQAVKHACADMLVQVEVARQLVSAAVESVVQGRADSAPSMAKAYACSAAVDVAGKAMQLHGGIGYTWESGIHVYLKRAALNRSLFGSPAAHRRQLAKRYL</sequence>
<keyword evidence="10" id="KW-1185">Reference proteome</keyword>
<dbReference type="Pfam" id="PF02771">
    <property type="entry name" value="Acyl-CoA_dh_N"/>
    <property type="match status" value="1"/>
</dbReference>
<evidence type="ECO:0000313" key="10">
    <source>
        <dbReference type="Proteomes" id="UP000309231"/>
    </source>
</evidence>
<dbReference type="InterPro" id="IPR009100">
    <property type="entry name" value="AcylCoA_DH/oxidase_NM_dom_sf"/>
</dbReference>
<dbReference type="EMBL" id="CP062008">
    <property type="protein sequence ID" value="QPG67492.1"/>
    <property type="molecule type" value="Genomic_DNA"/>
</dbReference>
<dbReference type="KEGG" id="mmuc:C1S78_018270"/>
<comment type="similarity">
    <text evidence="2">Belongs to the acyl-CoA dehydrogenase family.</text>
</comment>
<evidence type="ECO:0000256" key="4">
    <source>
        <dbReference type="ARBA" id="ARBA00022827"/>
    </source>
</evidence>
<keyword evidence="5" id="KW-0560">Oxidoreductase</keyword>
<dbReference type="AlphaFoldDB" id="A0A8H2JDK4"/>
<dbReference type="RefSeq" id="WP_029119650.1">
    <property type="nucleotide sequence ID" value="NZ_ANBS01000005.1"/>
</dbReference>
<evidence type="ECO:0000256" key="2">
    <source>
        <dbReference type="ARBA" id="ARBA00009347"/>
    </source>
</evidence>
<proteinExistence type="inferred from homology"/>
<evidence type="ECO:0000256" key="1">
    <source>
        <dbReference type="ARBA" id="ARBA00001974"/>
    </source>
</evidence>
<dbReference type="GeneID" id="76726882"/>
<dbReference type="SUPFAM" id="SSF47203">
    <property type="entry name" value="Acyl-CoA dehydrogenase C-terminal domain-like"/>
    <property type="match status" value="1"/>
</dbReference>
<evidence type="ECO:0000313" key="9">
    <source>
        <dbReference type="EMBL" id="TLH54037.1"/>
    </source>
</evidence>
<name>A0A8H2JDK4_MYCMU</name>
<feature type="domain" description="Acyl-CoA dehydrogenase/oxidase C-terminal" evidence="6">
    <location>
        <begin position="181"/>
        <end position="314"/>
    </location>
</feature>
<gene>
    <name evidence="8" type="ORF">C1S78_018270</name>
    <name evidence="9" type="ORF">C1S78_18220</name>
</gene>
<dbReference type="Gene3D" id="1.20.140.10">
    <property type="entry name" value="Butyryl-CoA Dehydrogenase, subunit A, domain 3"/>
    <property type="match status" value="1"/>
</dbReference>
<comment type="cofactor">
    <cofactor evidence="1">
        <name>FAD</name>
        <dbReference type="ChEBI" id="CHEBI:57692"/>
    </cofactor>
</comment>
<dbReference type="PANTHER" id="PTHR43884">
    <property type="entry name" value="ACYL-COA DEHYDROGENASE"/>
    <property type="match status" value="1"/>
</dbReference>
<evidence type="ECO:0000259" key="7">
    <source>
        <dbReference type="Pfam" id="PF02771"/>
    </source>
</evidence>
<dbReference type="InterPro" id="IPR009075">
    <property type="entry name" value="AcylCo_DH/oxidase_C"/>
</dbReference>
<dbReference type="GO" id="GO:0003995">
    <property type="term" value="F:acyl-CoA dehydrogenase activity"/>
    <property type="evidence" value="ECO:0007669"/>
    <property type="project" value="TreeGrafter"/>
</dbReference>
<dbReference type="InterPro" id="IPR036250">
    <property type="entry name" value="AcylCo_DH-like_C"/>
</dbReference>
<accession>A0A8H2JDK4</accession>
<dbReference type="Gene3D" id="1.10.540.10">
    <property type="entry name" value="Acyl-CoA dehydrogenase/oxidase, N-terminal domain"/>
    <property type="match status" value="1"/>
</dbReference>
<protein>
    <submittedName>
        <fullName evidence="9">Acyl-CoA dehydrogenase</fullName>
    </submittedName>
    <submittedName>
        <fullName evidence="8">Acyl-CoA/acyl-ACP dehydrogenase</fullName>
    </submittedName>
</protein>
<evidence type="ECO:0000256" key="5">
    <source>
        <dbReference type="ARBA" id="ARBA00023002"/>
    </source>
</evidence>
<reference evidence="8 10" key="2">
    <citation type="journal article" date="2019" name="BMC Evol. Biol.">
        <title>Comparative genomics of Mycobacterium mucogenicum and Mycobacterium neoaurum clade members emphasizing tRNA and non-coding RNA.</title>
        <authorList>
            <person name="Behra P.R.K."/>
            <person name="Pettersson B.M.F."/>
            <person name="Das S."/>
            <person name="Dasgupta S."/>
            <person name="Kirsebom L.A."/>
        </authorList>
    </citation>
    <scope>NUCLEOTIDE SEQUENCE [LARGE SCALE GENOMIC DNA]</scope>
    <source>
        <strain evidence="8 10">DSM 44124</strain>
    </source>
</reference>
<feature type="domain" description="Acyl-CoA dehydrogenase/oxidase N-terminal" evidence="7">
    <location>
        <begin position="10"/>
        <end position="100"/>
    </location>
</feature>
<dbReference type="Proteomes" id="UP000309231">
    <property type="component" value="Chromosome"/>
</dbReference>
<dbReference type="PANTHER" id="PTHR43884:SF20">
    <property type="entry name" value="ACYL-COA DEHYDROGENASE FADE28"/>
    <property type="match status" value="1"/>
</dbReference>
<reference evidence="9" key="1">
    <citation type="submission" date="2018-01" db="EMBL/GenBank/DDBJ databases">
        <title>Comparative genomics of Mycobacterium mucogenicum and Mycobacterium neoaurum clade members emphasizing tRNA and non-coding RNA.</title>
        <authorList>
            <person name="Behra P.R.K."/>
            <person name="Pettersson B.M.F."/>
            <person name="Das S."/>
            <person name="Dasgupta S."/>
            <person name="Kirsebom L.A."/>
        </authorList>
    </citation>
    <scope>NUCLEOTIDE SEQUENCE</scope>
    <source>
        <strain evidence="9">DSM 44124</strain>
    </source>
</reference>
<keyword evidence="3" id="KW-0285">Flavoprotein</keyword>
<dbReference type="InterPro" id="IPR037069">
    <property type="entry name" value="AcylCoA_DH/ox_N_sf"/>
</dbReference>
<dbReference type="EMBL" id="POTL01000001">
    <property type="protein sequence ID" value="TLH54037.1"/>
    <property type="molecule type" value="Genomic_DNA"/>
</dbReference>
<keyword evidence="4" id="KW-0274">FAD</keyword>